<dbReference type="EMBL" id="AWXR01000080">
    <property type="protein sequence ID" value="ERM80734.1"/>
    <property type="molecule type" value="Genomic_DNA"/>
</dbReference>
<keyword evidence="2" id="KW-1185">Reference proteome</keyword>
<organism evidence="1 2">
    <name type="scientific">Rhodonellum psychrophilum GCM71 = DSM 17998</name>
    <dbReference type="NCBI Taxonomy" id="1123057"/>
    <lineage>
        <taxon>Bacteria</taxon>
        <taxon>Pseudomonadati</taxon>
        <taxon>Bacteroidota</taxon>
        <taxon>Cytophagia</taxon>
        <taxon>Cytophagales</taxon>
        <taxon>Cytophagaceae</taxon>
        <taxon>Rhodonellum</taxon>
    </lineage>
</organism>
<reference evidence="1 2" key="1">
    <citation type="journal article" date="2013" name="Genome Announc.">
        <title>Draft Genome Sequence of the Psychrophilic and Alkaliphilic Rhodonellum psychrophilum Strain GCM71T.</title>
        <authorList>
            <person name="Hauptmann A.L."/>
            <person name="Glaring M.A."/>
            <person name="Hallin P.F."/>
            <person name="Prieme A."/>
            <person name="Stougaard P."/>
        </authorList>
    </citation>
    <scope>NUCLEOTIDE SEQUENCE [LARGE SCALE GENOMIC DNA]</scope>
    <source>
        <strain evidence="1 2">GCM71</strain>
    </source>
</reference>
<name>U5BT75_9BACT</name>
<evidence type="ECO:0000313" key="2">
    <source>
        <dbReference type="Proteomes" id="UP000016843"/>
    </source>
</evidence>
<proteinExistence type="predicted"/>
<evidence type="ECO:0000313" key="1">
    <source>
        <dbReference type="EMBL" id="ERM80734.1"/>
    </source>
</evidence>
<dbReference type="Proteomes" id="UP000016843">
    <property type="component" value="Unassembled WGS sequence"/>
</dbReference>
<comment type="caution">
    <text evidence="1">The sequence shown here is derived from an EMBL/GenBank/DDBJ whole genome shotgun (WGS) entry which is preliminary data.</text>
</comment>
<dbReference type="AlphaFoldDB" id="U5BT75"/>
<sequence length="51" mass="5979">MLALSHDPAKKLKHTPYFLIFRKVHFQIASTVSMDVVLNKTIDSIWRVLRL</sequence>
<gene>
    <name evidence="1" type="ORF">P872_21380</name>
</gene>
<accession>U5BT75</accession>
<protein>
    <submittedName>
        <fullName evidence="1">Uncharacterized protein</fullName>
    </submittedName>
</protein>